<gene>
    <name evidence="3" type="ORF">VTJ49DRAFT_5509</name>
</gene>
<dbReference type="PROSITE" id="PS51762">
    <property type="entry name" value="GH16_2"/>
    <property type="match status" value="1"/>
</dbReference>
<name>A0ABR3VN53_HUMIN</name>
<protein>
    <recommendedName>
        <fullName evidence="2">GH16 domain-containing protein</fullName>
    </recommendedName>
</protein>
<feature type="domain" description="GH16" evidence="2">
    <location>
        <begin position="18"/>
        <end position="285"/>
    </location>
</feature>
<dbReference type="CDD" id="cd02182">
    <property type="entry name" value="GH16_Strep_laminarinase_like"/>
    <property type="match status" value="1"/>
</dbReference>
<sequence>MRLTTSLSLLPFLTRAVSAWPAPSYPDYQLVWAETFPGPSAALPNEANWHIIDTNLGVNAELQTYRRNTRNVQTSGGGTLQLVPWRDGELGWTSGRVESKYVFVPQPGRRTMAEAAIRFGGNPVHTKQGMWPAFWVLGDAIRHGTGWPGCGELDIMETVNGKLTGYGTIHCHVFPGGICNEPTGRGGSVPIPSQEWQRWRIVWDRTSTGWRSETITWFLNDQQFFQLRGDEINDHEVWSSLTAKPLYFILNVAVGGNWPGYPDGNTLDGYGAMMEVGYVAQYYGH</sequence>
<dbReference type="PANTHER" id="PTHR10963">
    <property type="entry name" value="GLYCOSYL HYDROLASE-RELATED"/>
    <property type="match status" value="1"/>
</dbReference>
<reference evidence="3 4" key="1">
    <citation type="journal article" date="2024" name="Commun. Biol.">
        <title>Comparative genomic analysis of thermophilic fungi reveals convergent evolutionary adaptations and gene losses.</title>
        <authorList>
            <person name="Steindorff A.S."/>
            <person name="Aguilar-Pontes M.V."/>
            <person name="Robinson A.J."/>
            <person name="Andreopoulos B."/>
            <person name="LaButti K."/>
            <person name="Kuo A."/>
            <person name="Mondo S."/>
            <person name="Riley R."/>
            <person name="Otillar R."/>
            <person name="Haridas S."/>
            <person name="Lipzen A."/>
            <person name="Grimwood J."/>
            <person name="Schmutz J."/>
            <person name="Clum A."/>
            <person name="Reid I.D."/>
            <person name="Moisan M.C."/>
            <person name="Butler G."/>
            <person name="Nguyen T.T.M."/>
            <person name="Dewar K."/>
            <person name="Conant G."/>
            <person name="Drula E."/>
            <person name="Henrissat B."/>
            <person name="Hansel C."/>
            <person name="Singer S."/>
            <person name="Hutchinson M.I."/>
            <person name="de Vries R.P."/>
            <person name="Natvig D.O."/>
            <person name="Powell A.J."/>
            <person name="Tsang A."/>
            <person name="Grigoriev I.V."/>
        </authorList>
    </citation>
    <scope>NUCLEOTIDE SEQUENCE [LARGE SCALE GENOMIC DNA]</scope>
    <source>
        <strain evidence="3 4">CBS 620.91</strain>
    </source>
</reference>
<comment type="caution">
    <text evidence="3">The sequence shown here is derived from an EMBL/GenBank/DDBJ whole genome shotgun (WGS) entry which is preliminary data.</text>
</comment>
<dbReference type="Gene3D" id="2.60.120.200">
    <property type="match status" value="1"/>
</dbReference>
<accession>A0ABR3VN53</accession>
<dbReference type="InterPro" id="IPR050546">
    <property type="entry name" value="Glycosyl_Hydrlase_16"/>
</dbReference>
<keyword evidence="1" id="KW-0732">Signal</keyword>
<evidence type="ECO:0000313" key="4">
    <source>
        <dbReference type="Proteomes" id="UP001583172"/>
    </source>
</evidence>
<evidence type="ECO:0000259" key="2">
    <source>
        <dbReference type="PROSITE" id="PS51762"/>
    </source>
</evidence>
<dbReference type="SUPFAM" id="SSF49899">
    <property type="entry name" value="Concanavalin A-like lectins/glucanases"/>
    <property type="match status" value="1"/>
</dbReference>
<dbReference type="Pfam" id="PF26113">
    <property type="entry name" value="GH16_XgeA"/>
    <property type="match status" value="1"/>
</dbReference>
<dbReference type="InterPro" id="IPR000757">
    <property type="entry name" value="Beta-glucanase-like"/>
</dbReference>
<feature type="signal peptide" evidence="1">
    <location>
        <begin position="1"/>
        <end position="19"/>
    </location>
</feature>
<dbReference type="PANTHER" id="PTHR10963:SF60">
    <property type="entry name" value="GRAM-NEGATIVE BACTERIA-BINDING PROTEIN 1-RELATED"/>
    <property type="match status" value="1"/>
</dbReference>
<organism evidence="3 4">
    <name type="scientific">Humicola insolens</name>
    <name type="common">Soft-rot fungus</name>
    <dbReference type="NCBI Taxonomy" id="85995"/>
    <lineage>
        <taxon>Eukaryota</taxon>
        <taxon>Fungi</taxon>
        <taxon>Dikarya</taxon>
        <taxon>Ascomycota</taxon>
        <taxon>Pezizomycotina</taxon>
        <taxon>Sordariomycetes</taxon>
        <taxon>Sordariomycetidae</taxon>
        <taxon>Sordariales</taxon>
        <taxon>Chaetomiaceae</taxon>
        <taxon>Mycothermus</taxon>
    </lineage>
</organism>
<evidence type="ECO:0000313" key="3">
    <source>
        <dbReference type="EMBL" id="KAL1842341.1"/>
    </source>
</evidence>
<dbReference type="InterPro" id="IPR013320">
    <property type="entry name" value="ConA-like_dom_sf"/>
</dbReference>
<keyword evidence="4" id="KW-1185">Reference proteome</keyword>
<evidence type="ECO:0000256" key="1">
    <source>
        <dbReference type="SAM" id="SignalP"/>
    </source>
</evidence>
<dbReference type="EMBL" id="JAZGSY010000046">
    <property type="protein sequence ID" value="KAL1842341.1"/>
    <property type="molecule type" value="Genomic_DNA"/>
</dbReference>
<proteinExistence type="predicted"/>
<feature type="chain" id="PRO_5045634547" description="GH16 domain-containing protein" evidence="1">
    <location>
        <begin position="20"/>
        <end position="285"/>
    </location>
</feature>
<dbReference type="Proteomes" id="UP001583172">
    <property type="component" value="Unassembled WGS sequence"/>
</dbReference>